<protein>
    <submittedName>
        <fullName evidence="1">Uncharacterized protein</fullName>
    </submittedName>
</protein>
<name>A0ACB8XMI3_ARCLA</name>
<gene>
    <name evidence="1" type="ORF">L6452_43327</name>
</gene>
<reference evidence="1 2" key="2">
    <citation type="journal article" date="2022" name="Mol. Ecol. Resour.">
        <title>The genomes of chicory, endive, great burdock and yacon provide insights into Asteraceae paleo-polyploidization history and plant inulin production.</title>
        <authorList>
            <person name="Fan W."/>
            <person name="Wang S."/>
            <person name="Wang H."/>
            <person name="Wang A."/>
            <person name="Jiang F."/>
            <person name="Liu H."/>
            <person name="Zhao H."/>
            <person name="Xu D."/>
            <person name="Zhang Y."/>
        </authorList>
    </citation>
    <scope>NUCLEOTIDE SEQUENCE [LARGE SCALE GENOMIC DNA]</scope>
    <source>
        <strain evidence="2">cv. Niubang</strain>
    </source>
</reference>
<evidence type="ECO:0000313" key="1">
    <source>
        <dbReference type="EMBL" id="KAI3668250.1"/>
    </source>
</evidence>
<keyword evidence="2" id="KW-1185">Reference proteome</keyword>
<sequence length="579" mass="66211">MSSDSDEAYNSLSIVSLMSNKSENVAKRDKWLQSEDSSIPGDVSEEKPRKSSRIGDEYQAQIPDFITENDRLQSSISQDAKSDDVQNQFQIGHAAKKIDSRMGTSLISEPDSMLDDRSWSDSEKDSFLLGLYLFGKNFRLVNKFIGNIGIRNILPYYYGTFYRTAEHQKWSTFQKRKHKKIIPGKKIFTGWRQQELFARLFPSLTNECKARLTQASRMYDFERLPYETYVFTVRDKVGIDRFIEAVSIGKDKKDLTIRAKKPVENKLPPISSLETDEIIVLLKYGIGLSKERLSDLFWEAVWPRLLARGWHSELSKSYAFQSSTETLVFIVPGIKKFSKRGLEKGTQYYESYIDVLNKVASEPQLIELKPDQMDPDANHGSDHDDVMQFMIADSSNVHIGEMMVTVDDLMRSEWSEIKEDVRSEECLNKGLNDENCLKSRGKRHHNLNKNLKKRKSKVDEKSSGEHEGVKEPSPKKKRRRRLVIKAITNVQPELSKPTDGNDNADQHTPDDRTQTRKRPTTSSKSLEAVAGTGSEIPEKKRRGPKEKTPMHILAETVLELATGYLTDESDHSGDDHSQK</sequence>
<dbReference type="Proteomes" id="UP001055879">
    <property type="component" value="Linkage Group LG17"/>
</dbReference>
<organism evidence="1 2">
    <name type="scientific">Arctium lappa</name>
    <name type="common">Greater burdock</name>
    <name type="synonym">Lappa major</name>
    <dbReference type="NCBI Taxonomy" id="4217"/>
    <lineage>
        <taxon>Eukaryota</taxon>
        <taxon>Viridiplantae</taxon>
        <taxon>Streptophyta</taxon>
        <taxon>Embryophyta</taxon>
        <taxon>Tracheophyta</taxon>
        <taxon>Spermatophyta</taxon>
        <taxon>Magnoliopsida</taxon>
        <taxon>eudicotyledons</taxon>
        <taxon>Gunneridae</taxon>
        <taxon>Pentapetalae</taxon>
        <taxon>asterids</taxon>
        <taxon>campanulids</taxon>
        <taxon>Asterales</taxon>
        <taxon>Asteraceae</taxon>
        <taxon>Carduoideae</taxon>
        <taxon>Cardueae</taxon>
        <taxon>Arctiinae</taxon>
        <taxon>Arctium</taxon>
    </lineage>
</organism>
<comment type="caution">
    <text evidence="1">The sequence shown here is derived from an EMBL/GenBank/DDBJ whole genome shotgun (WGS) entry which is preliminary data.</text>
</comment>
<proteinExistence type="predicted"/>
<accession>A0ACB8XMI3</accession>
<reference evidence="2" key="1">
    <citation type="journal article" date="2022" name="Mol. Ecol. Resour.">
        <title>The genomes of chicory, endive, great burdock and yacon provide insights into Asteraceae palaeo-polyploidization history and plant inulin production.</title>
        <authorList>
            <person name="Fan W."/>
            <person name="Wang S."/>
            <person name="Wang H."/>
            <person name="Wang A."/>
            <person name="Jiang F."/>
            <person name="Liu H."/>
            <person name="Zhao H."/>
            <person name="Xu D."/>
            <person name="Zhang Y."/>
        </authorList>
    </citation>
    <scope>NUCLEOTIDE SEQUENCE [LARGE SCALE GENOMIC DNA]</scope>
    <source>
        <strain evidence="2">cv. Niubang</strain>
    </source>
</reference>
<evidence type="ECO:0000313" key="2">
    <source>
        <dbReference type="Proteomes" id="UP001055879"/>
    </source>
</evidence>
<dbReference type="EMBL" id="CM042063">
    <property type="protein sequence ID" value="KAI3668250.1"/>
    <property type="molecule type" value="Genomic_DNA"/>
</dbReference>